<feature type="region of interest" description="Disordered" evidence="1">
    <location>
        <begin position="61"/>
        <end position="87"/>
    </location>
</feature>
<reference evidence="2" key="1">
    <citation type="submission" date="2020-01" db="EMBL/GenBank/DDBJ databases">
        <authorList>
            <person name="Mishra B."/>
        </authorList>
    </citation>
    <scope>NUCLEOTIDE SEQUENCE [LARGE SCALE GENOMIC DNA]</scope>
</reference>
<feature type="compositionally biased region" description="Basic and acidic residues" evidence="1">
    <location>
        <begin position="76"/>
        <end position="85"/>
    </location>
</feature>
<protein>
    <submittedName>
        <fullName evidence="2">Uncharacterized protein</fullName>
    </submittedName>
</protein>
<sequence length="111" mass="12827">MMRIWFPWSGENESRLQNLQKRKRQRGRRVLQDISPDDDDVFGGFSDDNLDLVDRDAMISVDRGPLPPGSDGAVVRPDRSWRRPSEANTLPVRPSAFGRLWTSLQYKRDIS</sequence>
<accession>A0A6D2JPL5</accession>
<dbReference type="AlphaFoldDB" id="A0A6D2JPL5"/>
<dbReference type="EMBL" id="CACVBM020001285">
    <property type="protein sequence ID" value="CAA7043612.1"/>
    <property type="molecule type" value="Genomic_DNA"/>
</dbReference>
<proteinExistence type="predicted"/>
<comment type="caution">
    <text evidence="2">The sequence shown here is derived from an EMBL/GenBank/DDBJ whole genome shotgun (WGS) entry which is preliminary data.</text>
</comment>
<keyword evidence="3" id="KW-1185">Reference proteome</keyword>
<dbReference type="Proteomes" id="UP000467841">
    <property type="component" value="Unassembled WGS sequence"/>
</dbReference>
<evidence type="ECO:0000313" key="2">
    <source>
        <dbReference type="EMBL" id="CAA7043612.1"/>
    </source>
</evidence>
<evidence type="ECO:0000256" key="1">
    <source>
        <dbReference type="SAM" id="MobiDB-lite"/>
    </source>
</evidence>
<evidence type="ECO:0000313" key="3">
    <source>
        <dbReference type="Proteomes" id="UP000467841"/>
    </source>
</evidence>
<name>A0A6D2JPL5_9BRAS</name>
<organism evidence="2 3">
    <name type="scientific">Microthlaspi erraticum</name>
    <dbReference type="NCBI Taxonomy" id="1685480"/>
    <lineage>
        <taxon>Eukaryota</taxon>
        <taxon>Viridiplantae</taxon>
        <taxon>Streptophyta</taxon>
        <taxon>Embryophyta</taxon>
        <taxon>Tracheophyta</taxon>
        <taxon>Spermatophyta</taxon>
        <taxon>Magnoliopsida</taxon>
        <taxon>eudicotyledons</taxon>
        <taxon>Gunneridae</taxon>
        <taxon>Pentapetalae</taxon>
        <taxon>rosids</taxon>
        <taxon>malvids</taxon>
        <taxon>Brassicales</taxon>
        <taxon>Brassicaceae</taxon>
        <taxon>Coluteocarpeae</taxon>
        <taxon>Microthlaspi</taxon>
    </lineage>
</organism>
<gene>
    <name evidence="2" type="ORF">MERR_LOCUS30847</name>
</gene>